<proteinExistence type="predicted"/>
<reference evidence="1" key="1">
    <citation type="submission" date="2020-04" db="EMBL/GenBank/DDBJ databases">
        <authorList>
            <person name="Chiriac C."/>
            <person name="Salcher M."/>
            <person name="Ghai R."/>
            <person name="Kavagutti S V."/>
        </authorList>
    </citation>
    <scope>NUCLEOTIDE SEQUENCE</scope>
</reference>
<organism evidence="1">
    <name type="scientific">uncultured Caudovirales phage</name>
    <dbReference type="NCBI Taxonomy" id="2100421"/>
    <lineage>
        <taxon>Viruses</taxon>
        <taxon>Duplodnaviria</taxon>
        <taxon>Heunggongvirae</taxon>
        <taxon>Uroviricota</taxon>
        <taxon>Caudoviricetes</taxon>
        <taxon>Peduoviridae</taxon>
        <taxon>Maltschvirus</taxon>
        <taxon>Maltschvirus maltsch</taxon>
    </lineage>
</organism>
<protein>
    <submittedName>
        <fullName evidence="1">Uncharacterized protein</fullName>
    </submittedName>
</protein>
<accession>A0A6J5LCW6</accession>
<evidence type="ECO:0000313" key="1">
    <source>
        <dbReference type="EMBL" id="CAB4131183.1"/>
    </source>
</evidence>
<evidence type="ECO:0000313" key="2">
    <source>
        <dbReference type="EMBL" id="CAB4135204.1"/>
    </source>
</evidence>
<dbReference type="EMBL" id="LR796294">
    <property type="protein sequence ID" value="CAB4135204.1"/>
    <property type="molecule type" value="Genomic_DNA"/>
</dbReference>
<sequence>MAEDIKQAKTQEELLRLVDEMAEVLEKEEEIPELRETDLDIEHTRKSAVEATVDIDVGVHQKLFVNCPLGVSRHNQFVYFIDQGTEAEHTNANLVARRGNIVHVDGKKYMIVSVEPRYVDELLKYYILATECMDA</sequence>
<gene>
    <name evidence="1" type="ORF">UFOVP127_54</name>
    <name evidence="2" type="ORF">UFOVP276_160</name>
</gene>
<dbReference type="EMBL" id="LR796249">
    <property type="protein sequence ID" value="CAB4131183.1"/>
    <property type="molecule type" value="Genomic_DNA"/>
</dbReference>
<name>A0A6J5LCW6_9CAUD</name>